<dbReference type="PROSITE" id="PS00216">
    <property type="entry name" value="SUGAR_TRANSPORT_1"/>
    <property type="match status" value="1"/>
</dbReference>
<feature type="transmembrane region" description="Helical" evidence="9">
    <location>
        <begin position="420"/>
        <end position="445"/>
    </location>
</feature>
<evidence type="ECO:0000256" key="4">
    <source>
        <dbReference type="ARBA" id="ARBA00022692"/>
    </source>
</evidence>
<evidence type="ECO:0000256" key="8">
    <source>
        <dbReference type="SAM" id="Coils"/>
    </source>
</evidence>
<dbReference type="NCBIfam" id="TIGR00879">
    <property type="entry name" value="SP"/>
    <property type="match status" value="1"/>
</dbReference>
<dbReference type="AlphaFoldDB" id="A0A0P9YLX7"/>
<dbReference type="PANTHER" id="PTHR48023:SF4">
    <property type="entry name" value="D-XYLOSE-PROTON SYMPORTER-LIKE 2"/>
    <property type="match status" value="1"/>
</dbReference>
<evidence type="ECO:0000313" key="12">
    <source>
        <dbReference type="Proteomes" id="UP000050554"/>
    </source>
</evidence>
<name>A0A0P9YLX7_PSESI</name>
<dbReference type="Proteomes" id="UP000050554">
    <property type="component" value="Unassembled WGS sequence"/>
</dbReference>
<feature type="transmembrane region" description="Helical" evidence="9">
    <location>
        <begin position="154"/>
        <end position="174"/>
    </location>
</feature>
<keyword evidence="6 9" id="KW-0472">Membrane</keyword>
<dbReference type="GO" id="GO:1904659">
    <property type="term" value="P:D-glucose transmembrane transport"/>
    <property type="evidence" value="ECO:0007669"/>
    <property type="project" value="TreeGrafter"/>
</dbReference>
<sequence>MFTGRQRCIPKKSEFSDFAESIFLSYGTHTADTALSLTSVLARRWSHVKDFIFMSSSITSTAAGQPGRKQASPGRLIFISVLVATMGALAFGYDTGIIAGALPFMTLPMDQGGLGLNAYSEGLVTASLIVGAAFGSLASGYISDRYGRRVTLRLLSILFIFGALGTAMAPSIPVMIAARFVLGIAVGGGSATVPVFIAEIAGPSRRARLVSRNELMIVSGQLLAYVLSAFMAAVLHTPGIWRYMLAIAMIPGVLLLVGTFFVPPSPRWLASKGRFDDAQDVLEQLRDTKEDAQREVDEMKAQDKQARNRPAVKDLLRQSWVIKLLLIGVGLGFTAQFTGVNAFMYYTPIILKTTGMGTNAALTATIGNGVVSVIATLLGIWAIGRYGRRHLLMTGLVIVILMQAALGCVLQFMPQNLTQSYAALACILVFLLFMQMCISPVYWLLMSELFPMQVRGLLTGVAVSMQWLFNASVAFAFPIAVDVIGNPTFFVFAAINIGSLIFVFLCLPETKGKSLEQIEKHLKKEL</sequence>
<dbReference type="Gene3D" id="1.20.1250.20">
    <property type="entry name" value="MFS general substrate transporter like domains"/>
    <property type="match status" value="1"/>
</dbReference>
<evidence type="ECO:0000313" key="11">
    <source>
        <dbReference type="EMBL" id="KPY46865.1"/>
    </source>
</evidence>
<dbReference type="SUPFAM" id="SSF103473">
    <property type="entry name" value="MFS general substrate transporter"/>
    <property type="match status" value="1"/>
</dbReference>
<proteinExistence type="inferred from homology"/>
<dbReference type="GO" id="GO:0022857">
    <property type="term" value="F:transmembrane transporter activity"/>
    <property type="evidence" value="ECO:0007669"/>
    <property type="project" value="InterPro"/>
</dbReference>
<keyword evidence="8" id="KW-0175">Coiled coil</keyword>
<keyword evidence="4 9" id="KW-0812">Transmembrane</keyword>
<dbReference type="InterPro" id="IPR020846">
    <property type="entry name" value="MFS_dom"/>
</dbReference>
<keyword evidence="3 7" id="KW-0813">Transport</keyword>
<dbReference type="FunFam" id="1.20.1250.20:FF:000134">
    <property type="entry name" value="MFS sugar transporter protein"/>
    <property type="match status" value="1"/>
</dbReference>
<feature type="transmembrane region" description="Helical" evidence="9">
    <location>
        <begin position="487"/>
        <end position="507"/>
    </location>
</feature>
<evidence type="ECO:0000256" key="2">
    <source>
        <dbReference type="ARBA" id="ARBA00010992"/>
    </source>
</evidence>
<keyword evidence="5 9" id="KW-1133">Transmembrane helix</keyword>
<dbReference type="PANTHER" id="PTHR48023">
    <property type="entry name" value="D-XYLOSE-PROTON SYMPORTER-LIKE 2"/>
    <property type="match status" value="1"/>
</dbReference>
<dbReference type="PROSITE" id="PS00217">
    <property type="entry name" value="SUGAR_TRANSPORT_2"/>
    <property type="match status" value="1"/>
</dbReference>
<dbReference type="GO" id="GO:0016020">
    <property type="term" value="C:membrane"/>
    <property type="evidence" value="ECO:0007669"/>
    <property type="project" value="UniProtKB-SubCell"/>
</dbReference>
<dbReference type="InterPro" id="IPR005828">
    <property type="entry name" value="MFS_sugar_transport-like"/>
</dbReference>
<evidence type="ECO:0000259" key="10">
    <source>
        <dbReference type="PROSITE" id="PS50850"/>
    </source>
</evidence>
<dbReference type="PATRIC" id="fig|55398.3.peg.2337"/>
<evidence type="ECO:0000256" key="1">
    <source>
        <dbReference type="ARBA" id="ARBA00004141"/>
    </source>
</evidence>
<feature type="transmembrane region" description="Helical" evidence="9">
    <location>
        <begin position="366"/>
        <end position="384"/>
    </location>
</feature>
<feature type="transmembrane region" description="Helical" evidence="9">
    <location>
        <begin position="457"/>
        <end position="481"/>
    </location>
</feature>
<dbReference type="InterPro" id="IPR003663">
    <property type="entry name" value="Sugar/inositol_transpt"/>
</dbReference>
<dbReference type="PROSITE" id="PS50850">
    <property type="entry name" value="MFS"/>
    <property type="match status" value="1"/>
</dbReference>
<feature type="transmembrane region" description="Helical" evidence="9">
    <location>
        <begin position="240"/>
        <end position="262"/>
    </location>
</feature>
<evidence type="ECO:0000256" key="5">
    <source>
        <dbReference type="ARBA" id="ARBA00022989"/>
    </source>
</evidence>
<feature type="domain" description="Major facilitator superfamily (MFS) profile" evidence="10">
    <location>
        <begin position="80"/>
        <end position="511"/>
    </location>
</feature>
<protein>
    <submittedName>
        <fullName evidence="11">Sugar transporter family protein</fullName>
    </submittedName>
</protein>
<dbReference type="EMBL" id="LJRF01000116">
    <property type="protein sequence ID" value="KPY46865.1"/>
    <property type="molecule type" value="Genomic_DNA"/>
</dbReference>
<dbReference type="InterPro" id="IPR050820">
    <property type="entry name" value="MFS_Sugar_Transporter"/>
</dbReference>
<keyword evidence="11" id="KW-0762">Sugar transport</keyword>
<comment type="subcellular location">
    <subcellularLocation>
        <location evidence="1">Membrane</location>
        <topology evidence="1">Multi-pass membrane protein</topology>
    </subcellularLocation>
</comment>
<dbReference type="Pfam" id="PF00083">
    <property type="entry name" value="Sugar_tr"/>
    <property type="match status" value="1"/>
</dbReference>
<dbReference type="InterPro" id="IPR005829">
    <property type="entry name" value="Sugar_transporter_CS"/>
</dbReference>
<feature type="transmembrane region" description="Helical" evidence="9">
    <location>
        <begin position="391"/>
        <end position="414"/>
    </location>
</feature>
<feature type="transmembrane region" description="Helical" evidence="9">
    <location>
        <begin position="122"/>
        <end position="142"/>
    </location>
</feature>
<evidence type="ECO:0000256" key="9">
    <source>
        <dbReference type="SAM" id="Phobius"/>
    </source>
</evidence>
<dbReference type="PRINTS" id="PR00171">
    <property type="entry name" value="SUGRTRNSPORT"/>
</dbReference>
<feature type="transmembrane region" description="Helical" evidence="9">
    <location>
        <begin position="76"/>
        <end position="102"/>
    </location>
</feature>
<reference evidence="11 12" key="1">
    <citation type="submission" date="2015-09" db="EMBL/GenBank/DDBJ databases">
        <title>Genome announcement of multiple Pseudomonas syringae strains.</title>
        <authorList>
            <person name="Thakur S."/>
            <person name="Wang P.W."/>
            <person name="Gong Y."/>
            <person name="Weir B.S."/>
            <person name="Guttman D.S."/>
        </authorList>
    </citation>
    <scope>NUCLEOTIDE SEQUENCE [LARGE SCALE GENOMIC DNA]</scope>
    <source>
        <strain evidence="11 12">ICMP3882</strain>
    </source>
</reference>
<feature type="transmembrane region" description="Helical" evidence="9">
    <location>
        <begin position="180"/>
        <end position="202"/>
    </location>
</feature>
<comment type="caution">
    <text evidence="11">The sequence shown here is derived from an EMBL/GenBank/DDBJ whole genome shotgun (WGS) entry which is preliminary data.</text>
</comment>
<evidence type="ECO:0000256" key="3">
    <source>
        <dbReference type="ARBA" id="ARBA00022448"/>
    </source>
</evidence>
<dbReference type="InterPro" id="IPR036259">
    <property type="entry name" value="MFS_trans_sf"/>
</dbReference>
<organism evidence="11 12">
    <name type="scientific">Pseudomonas syringae pv. ribicola</name>
    <dbReference type="NCBI Taxonomy" id="55398"/>
    <lineage>
        <taxon>Bacteria</taxon>
        <taxon>Pseudomonadati</taxon>
        <taxon>Pseudomonadota</taxon>
        <taxon>Gammaproteobacteria</taxon>
        <taxon>Pseudomonadales</taxon>
        <taxon>Pseudomonadaceae</taxon>
        <taxon>Pseudomonas</taxon>
    </lineage>
</organism>
<feature type="coiled-coil region" evidence="8">
    <location>
        <begin position="275"/>
        <end position="309"/>
    </location>
</feature>
<evidence type="ECO:0000256" key="7">
    <source>
        <dbReference type="RuleBase" id="RU003346"/>
    </source>
</evidence>
<feature type="transmembrane region" description="Helical" evidence="9">
    <location>
        <begin position="214"/>
        <end position="234"/>
    </location>
</feature>
<accession>A0A0P9YLX7</accession>
<feature type="transmembrane region" description="Helical" evidence="9">
    <location>
        <begin position="324"/>
        <end position="346"/>
    </location>
</feature>
<comment type="similarity">
    <text evidence="2 7">Belongs to the major facilitator superfamily. Sugar transporter (TC 2.A.1.1) family.</text>
</comment>
<evidence type="ECO:0000256" key="6">
    <source>
        <dbReference type="ARBA" id="ARBA00023136"/>
    </source>
</evidence>
<gene>
    <name evidence="11" type="ORF">ALO47_01864</name>
</gene>